<name>A0A4E9F259_BRUMA</name>
<evidence type="ECO:0000256" key="1">
    <source>
        <dbReference type="SAM" id="MobiDB-lite"/>
    </source>
</evidence>
<evidence type="ECO:0000259" key="2">
    <source>
        <dbReference type="SMART" id="SM01220"/>
    </source>
</evidence>
<dbReference type="InterPro" id="IPR056742">
    <property type="entry name" value="BLTP1_C"/>
</dbReference>
<dbReference type="EMBL" id="CAAKNF010000196">
    <property type="protein sequence ID" value="VIO89934.1"/>
    <property type="molecule type" value="Genomic_DNA"/>
</dbReference>
<dbReference type="Proteomes" id="UP000006672">
    <property type="component" value="Unassembled WGS sequence"/>
</dbReference>
<feature type="region of interest" description="Disordered" evidence="1">
    <location>
        <begin position="900"/>
        <end position="930"/>
    </location>
</feature>
<accession>A0A4E9F259</accession>
<proteinExistence type="predicted"/>
<evidence type="ECO:0000313" key="5">
    <source>
        <dbReference type="WBParaSite" id="Bm1560a.1"/>
    </source>
</evidence>
<dbReference type="PANTHER" id="PTHR31640:SF1">
    <property type="entry name" value="BRIDGE-LIKE LIPID TRANSFER PROTEIN FAMILY MEMBER 1"/>
    <property type="match status" value="1"/>
</dbReference>
<accession>A0A5S6PBY3</accession>
<gene>
    <name evidence="3 5" type="primary">Bma-lpd-3.1</name>
    <name evidence="3" type="ORF">BM_BM1560</name>
</gene>
<dbReference type="GeneID" id="66058279"/>
<protein>
    <submittedName>
        <fullName evidence="5">Bridge-like lipid transfer protein family member 1 C-terminal domain-containing protein</fullName>
    </submittedName>
</protein>
<sequence>MGSGFKVLQNATLKAIYRSSIFADSSSIPICDLNIDFGENVAIAYGPWAEACRSAFVSYFFPTDFTDAKSVKLPENSDHKIPQKIDITLTMNGRTTINLWFMRHDELNTMTVIIKNGLSISIEKPLITTTDDGYKTKIQFNMNDVQFLLTSGFRKLISYDEMTVQCDIFIPKQYGQIQNCQFLIKMNRVTTWCIWDHIVFMQDFISEISSYYTEDLAQFVPQIWNCQIEFTNAKFIFVVNDKNWVDASNPSSNFLIALFAKQFTISCNFNKTDFCPQICHCNTEMVASESVAIKFHIPQRSTLSSVVHTLYDNSFHFIKISTTNFDFDTNWLDFLRTQQITFTYNYTWHPIYLPYKSDLPLRIKPIANQQYPAHPFELEPDSAQIKIIIQPPEIFVSGFALWIVKNYINDYFGSYSQQQSDMDSYDAHALLSRRLYGHVKHEIEKYRPLDLKLSIQFQDAHGHCLIHTIKTTGKNPDICPTMKINIMVVEIVRKIRDLRFQIFISGLQIFFRKSESIRNVQDGHLSIDQIAIRMNAFSSELNIPWDAGAVEYACGWEIIIGQIVTKIDPIQLVCIAQMLESFLLLITAIDEELLIPQMYDICQHMNDVRTCPISNLQLVDLENRAQNCERAKNLKYILFRASIDLINIIIMEDLAMICISMEPWRICTCNCHELSFCASFLFGILQLDIKQFIKYSLYNDNDNKWLECGSIHFQDIEFEIRLPFASKNLYLINERKKFLKMHDEYTKRLYFLWLNETKCGCYGSFAFFGEDDLSGCIFMADFMQKLTQSQINNEPKQPGFGQSIIQPSTKLFENNDLNIINFSNEHKKLGTAICPSSSDAYTEMTKSKSKCASGTLLDIYHNFLNIYQIQFKNSTATNASNQFKLIRNGINNLHLIDTKLENKSKENNNSPKEEMSQSMSHHSRKNMQMSSSYNQRPLNWGIDPKVIYGWGNISSITKIFLTPLSIEVIQRLTERAEMILTALNPISIIQHTYASCAFKCHKQPINEKNNLFIQDSLLPEVNAHFGLPPVYITFFQGARIDDELLRNNANKDNCARSTKMHCTVTMIYGRECYLNVFTNNQNNMQMICFDTYTLYHAQFAKIIYTREKKRFIDNWKTNFLTNWDKLDLSKRLRHSKLIILSELNVPNILLKGFINRQNLLHWINGSEIIIRTGEPRLRISSGDECLDKQSDIILLKLAVASSLISWFHVLRKFQKSIHHTLVKYNEWLDLCMLKALSEALDLRDDLILTLCKSSLNDVKRYAMVMNACASCMLMHFLLHCTMNKDENERFNYWMNHSFEFESITNSRFDRKFALISLLNLWHQLLAPHVKVSNLATAKKYSRDLPSENMKSMTAAGEDKSIKQTIGTTVSVPVSGSIANSGVKGITENLTVKQFNTLPSIFFWPIFKIYHLDTNILFELPVKRIHFSFKFMIGEFKIYLVELIRKKNQTIQQQSFLFLLLDTITVDSAIIYNILIDKQQLNAIKTFLTINFETLFPRIELFCTQTVLHLLNELFQSVAYCMTVTPTVTSVIHLDDTQNSISKTAESVIVENSERKQQKWIVTLLNLFRKNKMNNEKIEKLKSDIANFSITINNNIVISAIKFESKIMHLILMLRIFNSKLQHNNEYLINEPKKTIQEVSLAIQDIKMMITEKGTTDINIFHGSLTTVTSTFRRVYEANNLLNTICLTVENIKLNYIIGSSFMITADDKKDSDNDDNDKEDYQFASSVAEQQWINENENITKFNFDMKLLHGEMNAKISSNVTAKYNFKNAHCFGTFPKKGTISIENHFITYTSFYSKKIPKWMRLGNFSIKLPSLLIVYEKCIKNENEIIQIDNKEIICSNESYANIVITAGSFDQSINTDVLNMLLYSHETAIAEFEHIMSIVRSSTAFHRNSIYNSSFLFQLQMQCENVSPWLKLTLTDTTNTALRITTEVVNMFIIGRNILNNNKNIFEKQIRGNVSFCLNFKLGHMIRNEAFEEDELRELADLTTNLTCILQFSPRSIANAIVIFSHTVILFKFPAIIRAKDILRDFSLSRSFWMKQKMRHTTQTENDSSQMTSHSSLLDMGNRLIMRITLLFRDRTIACIPLYSNNYRSFTSALLFGVKDAEATVKFVRGAKAEAKFSDFKIVFVENFENSMEESWIDGQENTPTNFTFFPHGVCKIVVKFSKSEQYKRVASVQCSMKGLIFDIDSRIGSLIGAVWNTCATINEDQDVDVSEYEPMKIMTSEIERNDDINLKNEYASIVKPEKRIRWVEQKIYEQTQKLKSHITDVTYEWELRRLKKLQLIRVKQFKESMLDRLKRQKSRGKQLKKAPVRKDKTKDEDDAEEKSDSESVTGEQSTKFLREITSIDQPKSNTVGSSLKQHKIPAKINDNAMKADEKMNDGSFVFDMQFFGEAGECMLRNRISTEFTSTTSATPENNFKRHDDANEDCTKISLPSIEAKIYYSTNDAINCHKSFPIIKSANTSMPYLYVSANVANMPEETALTPIIADFFQQLLENLPQKFPQQSENESDTISMTDTESLLTCIHSKLMINILLSITIQSSSLRFEAHQQRAGAMDLLLRLPSLKLVASAHNDTINNEFDISLNLQSFSVCFYNPHQPSPLDAFALTLDNFTVGISRTSIFLHDNSHLKIACTIDIGQATFTYDMRKLSQLIAFPGPWYRRRIAQRFLLKHEQLSKTQSIGTGRSFSKRTRKMMDKLMLEASINIHWDSFKAKIQMSSAMGDTNWLIDKISTKIIFCLQPFVERRLNIYFGVSFLEQEAKGGAISGSLQLANAAINFSWISLCNQPTSFSSKINFNELKIQIIWMGRVVIVVLIDQSSLLLNDDWKLYNDQDEKIKEAMIMLNSILKYSKLQAIITKATFNSIDSVIQKLSVFFKEQVEDSRVLHNLANKTLAGTIKNVIKLSQIFHWAKILDLVTDMQMRSKTFPMPNASNGRTIICGQLISIGQQASLVLMEGEITANRWALFYLNQPTLIFSSAAQYTFLDEKQTIGIDLSEKLLLKLNDATKENQIYDNNWTSVICKVERHKDQTCPKYATIQECLTLCIDEPLAQLFSLTQNSIKFQSMVLELFELPAMDSIFTSNQKVPIHLEKLKDIKTEVLCSLICDFHHALGVQTDLSTQINFLPELLRSYLIEQDKDVKKEIGKLPMEEKLGKGETEKTDKRQYICKQWKVDPKIRFIDKVKWDPPVIDEILRKLQIFDHRNTIPKVVQRHILDHCDMFLSKILLAIVKVAKEASVKSDRMSTHF</sequence>
<feature type="compositionally biased region" description="Basic and acidic residues" evidence="1">
    <location>
        <begin position="900"/>
        <end position="915"/>
    </location>
</feature>
<dbReference type="GO" id="GO:0098793">
    <property type="term" value="C:presynapse"/>
    <property type="evidence" value="ECO:0007669"/>
    <property type="project" value="GOC"/>
</dbReference>
<dbReference type="SMART" id="SM01220">
    <property type="entry name" value="FSA_C"/>
    <property type="match status" value="1"/>
</dbReference>
<evidence type="ECO:0000313" key="4">
    <source>
        <dbReference type="Proteomes" id="UP000006672"/>
    </source>
</evidence>
<reference evidence="5" key="3">
    <citation type="submission" date="2019-12" db="UniProtKB">
        <authorList>
            <consortium name="WormBaseParasite"/>
        </authorList>
    </citation>
    <scope>IDENTIFICATION</scope>
</reference>
<feature type="domain" description="Bridge-like lipid transfer protein family member 1 C-terminal" evidence="2">
    <location>
        <begin position="2682"/>
        <end position="3233"/>
    </location>
</feature>
<dbReference type="CTD" id="66058279"/>
<dbReference type="WBParaSite" id="Bm1560a.1">
    <property type="protein sequence ID" value="Bm1560a.1"/>
    <property type="gene ID" value="WBGene00221821"/>
</dbReference>
<feature type="region of interest" description="Disordered" evidence="1">
    <location>
        <begin position="2299"/>
        <end position="2342"/>
    </location>
</feature>
<dbReference type="KEGG" id="bmy:BM_BM1560"/>
<reference evidence="4" key="1">
    <citation type="journal article" date="2007" name="Science">
        <title>Draft genome of the filarial nematode parasite Brugia malayi.</title>
        <authorList>
            <person name="Ghedin E."/>
            <person name="Wang S."/>
            <person name="Spiro D."/>
            <person name="Caler E."/>
            <person name="Zhao Q."/>
            <person name="Crabtree J."/>
            <person name="Allen J.E."/>
            <person name="Delcher A.L."/>
            <person name="Guiliano D.B."/>
            <person name="Miranda-Saavedra D."/>
            <person name="Angiuoli S.V."/>
            <person name="Creasy T."/>
            <person name="Amedeo P."/>
            <person name="Haas B."/>
            <person name="El-Sayed N.M."/>
            <person name="Wortman J.R."/>
            <person name="Feldblyum T."/>
            <person name="Tallon L."/>
            <person name="Schatz M."/>
            <person name="Shumway M."/>
            <person name="Koo H."/>
            <person name="Salzberg S.L."/>
            <person name="Schobel S."/>
            <person name="Pertea M."/>
            <person name="Pop M."/>
            <person name="White O."/>
            <person name="Barton G.J."/>
            <person name="Carlow C.K."/>
            <person name="Crawford M.J."/>
            <person name="Daub J."/>
            <person name="Dimmic M.W."/>
            <person name="Estes C.F."/>
            <person name="Foster J.M."/>
            <person name="Ganatra M."/>
            <person name="Gregory W.F."/>
            <person name="Johnson N.M."/>
            <person name="Jin J."/>
            <person name="Komuniecki R."/>
            <person name="Korf I."/>
            <person name="Kumar S."/>
            <person name="Laney S."/>
            <person name="Li B.W."/>
            <person name="Li W."/>
            <person name="Lindblom T.H."/>
            <person name="Lustigman S."/>
            <person name="Ma D."/>
            <person name="Maina C.V."/>
            <person name="Martin D.M."/>
            <person name="McCarter J.P."/>
            <person name="McReynolds L."/>
            <person name="Mitreva M."/>
            <person name="Nutman T.B."/>
            <person name="Parkinson J."/>
            <person name="Peregrin-Alvarez J.M."/>
            <person name="Poole C."/>
            <person name="Ren Q."/>
            <person name="Saunders L."/>
            <person name="Sluder A.E."/>
            <person name="Smith K."/>
            <person name="Stanke M."/>
            <person name="Unnasch T.R."/>
            <person name="Ware J."/>
            <person name="Wei A.D."/>
            <person name="Weil G."/>
            <person name="Williams D.J."/>
            <person name="Zhang Y."/>
            <person name="Williams S.A."/>
            <person name="Fraser-Liggett C."/>
            <person name="Slatko B."/>
            <person name="Blaxter M.L."/>
            <person name="Scott A.L."/>
        </authorList>
    </citation>
    <scope>NUCLEOTIDE SEQUENCE</scope>
    <source>
        <strain evidence="4">FR3</strain>
    </source>
</reference>
<dbReference type="GO" id="GO:0048488">
    <property type="term" value="P:synaptic vesicle endocytosis"/>
    <property type="evidence" value="ECO:0007669"/>
    <property type="project" value="TreeGrafter"/>
</dbReference>
<organism evidence="3">
    <name type="scientific">Brugia malayi</name>
    <name type="common">Filarial nematode worm</name>
    <dbReference type="NCBI Taxonomy" id="6279"/>
    <lineage>
        <taxon>Eukaryota</taxon>
        <taxon>Metazoa</taxon>
        <taxon>Ecdysozoa</taxon>
        <taxon>Nematoda</taxon>
        <taxon>Chromadorea</taxon>
        <taxon>Rhabditida</taxon>
        <taxon>Spirurina</taxon>
        <taxon>Spiruromorpha</taxon>
        <taxon>Filarioidea</taxon>
        <taxon>Onchocercidae</taxon>
        <taxon>Brugia</taxon>
    </lineage>
</organism>
<dbReference type="OrthoDB" id="5840594at2759"/>
<dbReference type="InterPro" id="IPR033616">
    <property type="entry name" value="BLTP1"/>
</dbReference>
<dbReference type="PANTHER" id="PTHR31640">
    <property type="entry name" value="TRANSMEMBRANE PROTEIN KIAA1109"/>
    <property type="match status" value="1"/>
</dbReference>
<dbReference type="Pfam" id="PF25040">
    <property type="entry name" value="BLTP1_C"/>
    <property type="match status" value="3"/>
</dbReference>
<dbReference type="RefSeq" id="XP_042931911.1">
    <property type="nucleotide sequence ID" value="XM_043075977.1"/>
</dbReference>
<feature type="compositionally biased region" description="Polar residues" evidence="1">
    <location>
        <begin position="916"/>
        <end position="930"/>
    </location>
</feature>
<keyword evidence="4" id="KW-1185">Reference proteome</keyword>
<reference evidence="3" key="2">
    <citation type="submission" date="2019-04" db="EMBL/GenBank/DDBJ databases">
        <authorList>
            <person name="Howe K."/>
            <person name="Paulini M."/>
            <person name="Williams G."/>
        </authorList>
    </citation>
    <scope>NUCLEOTIDE SEQUENCE [LARGE SCALE GENOMIC DNA]</scope>
    <source>
        <strain evidence="3">FR3</strain>
    </source>
</reference>
<evidence type="ECO:0000313" key="3">
    <source>
        <dbReference type="EMBL" id="VIO89934.1"/>
    </source>
</evidence>
<feature type="compositionally biased region" description="Basic residues" evidence="1">
    <location>
        <begin position="2300"/>
        <end position="2313"/>
    </location>
</feature>